<accession>A0A410G5V2</accession>
<evidence type="ECO:0000313" key="1">
    <source>
        <dbReference type="EMBL" id="QAA82668.1"/>
    </source>
</evidence>
<gene>
    <name evidence="1" type="ORF">EI546_13490</name>
</gene>
<proteinExistence type="predicted"/>
<organism evidence="1 2">
    <name type="scientific">Aequorivita ciconiae</name>
    <dbReference type="NCBI Taxonomy" id="2494375"/>
    <lineage>
        <taxon>Bacteria</taxon>
        <taxon>Pseudomonadati</taxon>
        <taxon>Bacteroidota</taxon>
        <taxon>Flavobacteriia</taxon>
        <taxon>Flavobacteriales</taxon>
        <taxon>Flavobacteriaceae</taxon>
        <taxon>Aequorivita</taxon>
    </lineage>
</organism>
<dbReference type="OrthoDB" id="1444310at2"/>
<sequence>MIDSTSNSHSRAKSSHKNIRGFHGLISHFRSRLENLPESPLEVEDIDHFYDRINSLRFSFFGNYYRKYIENLNRFRPSEENNFDVTFLKIAIAEDEWKPTKPYPVFIYHLKYRFKLTSFFFIKRQKKRNHKKLNPEIVIDKKTSKFDSEKKWTQVPLGDKKCQPGCGCSK</sequence>
<dbReference type="RefSeq" id="WP_128251033.1">
    <property type="nucleotide sequence ID" value="NZ_CP034951.1"/>
</dbReference>
<reference evidence="1 2" key="1">
    <citation type="submission" date="2019-01" db="EMBL/GenBank/DDBJ databases">
        <title>Complete genome sequencing of Aequorivita sp. H23M31.</title>
        <authorList>
            <person name="Bae J.-W."/>
        </authorList>
    </citation>
    <scope>NUCLEOTIDE SEQUENCE [LARGE SCALE GENOMIC DNA]</scope>
    <source>
        <strain evidence="1 2">H23M31</strain>
    </source>
</reference>
<evidence type="ECO:0000313" key="2">
    <source>
        <dbReference type="Proteomes" id="UP000285517"/>
    </source>
</evidence>
<name>A0A410G5V2_9FLAO</name>
<protein>
    <submittedName>
        <fullName evidence="1">Uncharacterized protein</fullName>
    </submittedName>
</protein>
<dbReference type="KEGG" id="aev:EI546_13490"/>
<keyword evidence="2" id="KW-1185">Reference proteome</keyword>
<dbReference type="EMBL" id="CP034951">
    <property type="protein sequence ID" value="QAA82668.1"/>
    <property type="molecule type" value="Genomic_DNA"/>
</dbReference>
<dbReference type="AlphaFoldDB" id="A0A410G5V2"/>
<dbReference type="Proteomes" id="UP000285517">
    <property type="component" value="Chromosome"/>
</dbReference>